<comment type="caution">
    <text evidence="1">The sequence shown here is derived from an EMBL/GenBank/DDBJ whole genome shotgun (WGS) entry which is preliminary data.</text>
</comment>
<reference evidence="2" key="1">
    <citation type="submission" date="2016-06" db="EMBL/GenBank/DDBJ databases">
        <title>Parallel loss of symbiosis genes in relatives of nitrogen-fixing non-legume Parasponia.</title>
        <authorList>
            <person name="Van Velzen R."/>
            <person name="Holmer R."/>
            <person name="Bu F."/>
            <person name="Rutten L."/>
            <person name="Van Zeijl A."/>
            <person name="Liu W."/>
            <person name="Santuari L."/>
            <person name="Cao Q."/>
            <person name="Sharma T."/>
            <person name="Shen D."/>
            <person name="Roswanjaya Y."/>
            <person name="Wardhani T."/>
            <person name="Kalhor M.S."/>
            <person name="Jansen J."/>
            <person name="Van den Hoogen J."/>
            <person name="Gungor B."/>
            <person name="Hartog M."/>
            <person name="Hontelez J."/>
            <person name="Verver J."/>
            <person name="Yang W.-C."/>
            <person name="Schijlen E."/>
            <person name="Repin R."/>
            <person name="Schilthuizen M."/>
            <person name="Schranz E."/>
            <person name="Heidstra R."/>
            <person name="Miyata K."/>
            <person name="Fedorova E."/>
            <person name="Kohlen W."/>
            <person name="Bisseling T."/>
            <person name="Smit S."/>
            <person name="Geurts R."/>
        </authorList>
    </citation>
    <scope>NUCLEOTIDE SEQUENCE [LARGE SCALE GENOMIC DNA]</scope>
    <source>
        <strain evidence="2">cv. WU1-14</strain>
    </source>
</reference>
<dbReference type="Proteomes" id="UP000237105">
    <property type="component" value="Unassembled WGS sequence"/>
</dbReference>
<name>A0A2P5CN36_PARAD</name>
<organism evidence="1 2">
    <name type="scientific">Parasponia andersonii</name>
    <name type="common">Sponia andersonii</name>
    <dbReference type="NCBI Taxonomy" id="3476"/>
    <lineage>
        <taxon>Eukaryota</taxon>
        <taxon>Viridiplantae</taxon>
        <taxon>Streptophyta</taxon>
        <taxon>Embryophyta</taxon>
        <taxon>Tracheophyta</taxon>
        <taxon>Spermatophyta</taxon>
        <taxon>Magnoliopsida</taxon>
        <taxon>eudicotyledons</taxon>
        <taxon>Gunneridae</taxon>
        <taxon>Pentapetalae</taxon>
        <taxon>rosids</taxon>
        <taxon>fabids</taxon>
        <taxon>Rosales</taxon>
        <taxon>Cannabaceae</taxon>
        <taxon>Parasponia</taxon>
    </lineage>
</organism>
<sequence>MLVFLLDRRPFRLQLSLSALVAIRAPQQRFRAEYPC</sequence>
<accession>A0A2P5CN36</accession>
<keyword evidence="2" id="KW-1185">Reference proteome</keyword>
<evidence type="ECO:0000313" key="1">
    <source>
        <dbReference type="EMBL" id="PON62454.1"/>
    </source>
</evidence>
<dbReference type="EMBL" id="JXTB01000112">
    <property type="protein sequence ID" value="PON62454.1"/>
    <property type="molecule type" value="Genomic_DNA"/>
</dbReference>
<dbReference type="AlphaFoldDB" id="A0A2P5CN36"/>
<evidence type="ECO:0000313" key="2">
    <source>
        <dbReference type="Proteomes" id="UP000237105"/>
    </source>
</evidence>
<proteinExistence type="predicted"/>
<protein>
    <submittedName>
        <fullName evidence="1">Uncharacterized protein</fullName>
    </submittedName>
</protein>
<gene>
    <name evidence="1" type="ORF">PanWU01x14_137750</name>
</gene>